<dbReference type="InterPro" id="IPR012902">
    <property type="entry name" value="N_methyl_site"/>
</dbReference>
<evidence type="ECO:0000256" key="1">
    <source>
        <dbReference type="SAM" id="Phobius"/>
    </source>
</evidence>
<dbReference type="EMBL" id="JAVRAA010000004">
    <property type="protein sequence ID" value="MDT0337199.1"/>
    <property type="molecule type" value="Genomic_DNA"/>
</dbReference>
<dbReference type="InterPro" id="IPR045584">
    <property type="entry name" value="Pilin-like"/>
</dbReference>
<keyword evidence="1" id="KW-1133">Transmembrane helix</keyword>
<reference evidence="2" key="1">
    <citation type="submission" date="2023-02" db="EMBL/GenBank/DDBJ databases">
        <title>Description of Herbaspirillum huttiense subsp. nephrolepsisexaltata and Herbaspirillum huttiense subsp. lycopersicon.</title>
        <authorList>
            <person name="Poudel M."/>
            <person name="Sharma A."/>
            <person name="Goss E."/>
            <person name="Tapia J.H."/>
            <person name="Harmon C.M."/>
            <person name="Jones J.B."/>
        </authorList>
    </citation>
    <scope>NUCLEOTIDE SEQUENCE</scope>
    <source>
        <strain evidence="2">NC40101</strain>
    </source>
</reference>
<accession>A0AAE4K6E1</accession>
<dbReference type="Pfam" id="PF07963">
    <property type="entry name" value="N_methyl"/>
    <property type="match status" value="1"/>
</dbReference>
<proteinExistence type="predicted"/>
<keyword evidence="1" id="KW-0812">Transmembrane</keyword>
<gene>
    <name evidence="2" type="ORF">RJN63_10200</name>
</gene>
<dbReference type="GO" id="GO:0043683">
    <property type="term" value="P:type IV pilus assembly"/>
    <property type="evidence" value="ECO:0007669"/>
    <property type="project" value="InterPro"/>
</dbReference>
<organism evidence="2">
    <name type="scientific">Herbaspirillum huttiense subsp. nephrolepidis</name>
    <dbReference type="NCBI Taxonomy" id="3075126"/>
    <lineage>
        <taxon>Bacteria</taxon>
        <taxon>Pseudomonadati</taxon>
        <taxon>Pseudomonadota</taxon>
        <taxon>Betaproteobacteria</taxon>
        <taxon>Burkholderiales</taxon>
        <taxon>Oxalobacteraceae</taxon>
        <taxon>Herbaspirillum</taxon>
    </lineage>
</organism>
<feature type="transmembrane region" description="Helical" evidence="1">
    <location>
        <begin position="20"/>
        <end position="41"/>
    </location>
</feature>
<sequence length="151" mass="16292">MHPPLHSSPAPANGFTLLEILVSLAIVILLAGLGWNGYLHIVKKASRAEGRAAILHVLLQQERHHAYQHRYRPFQPGSAAQGFKWYSGATPQTSAYALSARACEDEDLASCVLVIATPGGSGVNTAYEDAQCGVLQADNRGNRRADGKECW</sequence>
<dbReference type="Gene3D" id="3.30.700.10">
    <property type="entry name" value="Glycoprotein, Type 4 Pilin"/>
    <property type="match status" value="1"/>
</dbReference>
<dbReference type="RefSeq" id="WP_310838321.1">
    <property type="nucleotide sequence ID" value="NZ_JAVLSM010000013.1"/>
</dbReference>
<dbReference type="NCBIfam" id="TIGR02532">
    <property type="entry name" value="IV_pilin_GFxxxE"/>
    <property type="match status" value="1"/>
</dbReference>
<keyword evidence="1" id="KW-0472">Membrane</keyword>
<dbReference type="AlphaFoldDB" id="A0AAE4K6E1"/>
<name>A0AAE4K6E1_9BURK</name>
<evidence type="ECO:0000313" key="2">
    <source>
        <dbReference type="EMBL" id="MDT0337199.1"/>
    </source>
</evidence>
<comment type="caution">
    <text evidence="2">The sequence shown here is derived from an EMBL/GenBank/DDBJ whole genome shotgun (WGS) entry which is preliminary data.</text>
</comment>
<dbReference type="Pfam" id="PF16732">
    <property type="entry name" value="ComP_DUS"/>
    <property type="match status" value="1"/>
</dbReference>
<dbReference type="SUPFAM" id="SSF54523">
    <property type="entry name" value="Pili subunits"/>
    <property type="match status" value="1"/>
</dbReference>
<dbReference type="InterPro" id="IPR031982">
    <property type="entry name" value="PilE-like"/>
</dbReference>
<protein>
    <submittedName>
        <fullName evidence="2">Type IV pilin protein</fullName>
    </submittedName>
</protein>